<accession>A0ABQ4C2R3</accession>
<evidence type="ECO:0000313" key="5">
    <source>
        <dbReference type="Proteomes" id="UP000624325"/>
    </source>
</evidence>
<dbReference type="InterPro" id="IPR009057">
    <property type="entry name" value="Homeodomain-like_sf"/>
</dbReference>
<dbReference type="EMBL" id="BONC01000019">
    <property type="protein sequence ID" value="GIF57075.1"/>
    <property type="molecule type" value="Genomic_DNA"/>
</dbReference>
<keyword evidence="1 2" id="KW-0238">DNA-binding</keyword>
<protein>
    <submittedName>
        <fullName evidence="4">TetR family transcriptional regulator</fullName>
    </submittedName>
</protein>
<feature type="DNA-binding region" description="H-T-H motif" evidence="2">
    <location>
        <begin position="32"/>
        <end position="51"/>
    </location>
</feature>
<dbReference type="PANTHER" id="PTHR30055:SF146">
    <property type="entry name" value="HTH-TYPE TRANSCRIPTIONAL DUAL REGULATOR CECR"/>
    <property type="match status" value="1"/>
</dbReference>
<dbReference type="SUPFAM" id="SSF46689">
    <property type="entry name" value="Homeodomain-like"/>
    <property type="match status" value="1"/>
</dbReference>
<dbReference type="Gene3D" id="1.10.357.10">
    <property type="entry name" value="Tetracycline Repressor, domain 2"/>
    <property type="match status" value="1"/>
</dbReference>
<dbReference type="PANTHER" id="PTHR30055">
    <property type="entry name" value="HTH-TYPE TRANSCRIPTIONAL REGULATOR RUTR"/>
    <property type="match status" value="1"/>
</dbReference>
<dbReference type="InterPro" id="IPR050109">
    <property type="entry name" value="HTH-type_TetR-like_transc_reg"/>
</dbReference>
<keyword evidence="5" id="KW-1185">Reference proteome</keyword>
<sequence>MTRTRLTAAERSEQLVEAAIAAFAKGGYAGTATDDIARLAGVSQPYVIRLFGSKQALFITVIEHVSGRIQQAFRDAAPTEGAQLHDLANGFDRLLEERYLLPVLLHGFAAANADDEIGRTARRCYGDIFYLVRELTGVTAAEASDFIAKGMLLTVLASMRVIGPDQVEQSPWMTEMIGSFDHDGHYRP</sequence>
<comment type="caution">
    <text evidence="4">The sequence shown here is derived from an EMBL/GenBank/DDBJ whole genome shotgun (WGS) entry which is preliminary data.</text>
</comment>
<name>A0ABQ4C2R3_9ACTN</name>
<evidence type="ECO:0000313" key="4">
    <source>
        <dbReference type="EMBL" id="GIF57075.1"/>
    </source>
</evidence>
<dbReference type="PRINTS" id="PR00455">
    <property type="entry name" value="HTHTETR"/>
</dbReference>
<dbReference type="PROSITE" id="PS50977">
    <property type="entry name" value="HTH_TETR_2"/>
    <property type="match status" value="1"/>
</dbReference>
<dbReference type="RefSeq" id="WP_203703117.1">
    <property type="nucleotide sequence ID" value="NZ_BAAALU010000026.1"/>
</dbReference>
<evidence type="ECO:0000256" key="2">
    <source>
        <dbReference type="PROSITE-ProRule" id="PRU00335"/>
    </source>
</evidence>
<dbReference type="Pfam" id="PF00440">
    <property type="entry name" value="TetR_N"/>
    <property type="match status" value="1"/>
</dbReference>
<proteinExistence type="predicted"/>
<dbReference type="InterPro" id="IPR001647">
    <property type="entry name" value="HTH_TetR"/>
</dbReference>
<reference evidence="4 5" key="1">
    <citation type="submission" date="2021-01" db="EMBL/GenBank/DDBJ databases">
        <title>Whole genome shotgun sequence of Asanoa iriomotensis NBRC 100142.</title>
        <authorList>
            <person name="Komaki H."/>
            <person name="Tamura T."/>
        </authorList>
    </citation>
    <scope>NUCLEOTIDE SEQUENCE [LARGE SCALE GENOMIC DNA]</scope>
    <source>
        <strain evidence="4 5">NBRC 100142</strain>
    </source>
</reference>
<gene>
    <name evidence="4" type="ORF">Air01nite_31700</name>
</gene>
<evidence type="ECO:0000256" key="1">
    <source>
        <dbReference type="ARBA" id="ARBA00023125"/>
    </source>
</evidence>
<evidence type="ECO:0000259" key="3">
    <source>
        <dbReference type="PROSITE" id="PS50977"/>
    </source>
</evidence>
<feature type="domain" description="HTH tetR-type" evidence="3">
    <location>
        <begin position="9"/>
        <end position="69"/>
    </location>
</feature>
<dbReference type="Proteomes" id="UP000624325">
    <property type="component" value="Unassembled WGS sequence"/>
</dbReference>
<organism evidence="4 5">
    <name type="scientific">Asanoa iriomotensis</name>
    <dbReference type="NCBI Taxonomy" id="234613"/>
    <lineage>
        <taxon>Bacteria</taxon>
        <taxon>Bacillati</taxon>
        <taxon>Actinomycetota</taxon>
        <taxon>Actinomycetes</taxon>
        <taxon>Micromonosporales</taxon>
        <taxon>Micromonosporaceae</taxon>
        <taxon>Asanoa</taxon>
    </lineage>
</organism>